<evidence type="ECO:0000313" key="1">
    <source>
        <dbReference type="EMBL" id="KAJ0217807.1"/>
    </source>
</evidence>
<dbReference type="EMBL" id="NBSK02000003">
    <property type="protein sequence ID" value="KAJ0217807.1"/>
    <property type="molecule type" value="Genomic_DNA"/>
</dbReference>
<organism evidence="1 2">
    <name type="scientific">Lactuca sativa</name>
    <name type="common">Garden lettuce</name>
    <dbReference type="NCBI Taxonomy" id="4236"/>
    <lineage>
        <taxon>Eukaryota</taxon>
        <taxon>Viridiplantae</taxon>
        <taxon>Streptophyta</taxon>
        <taxon>Embryophyta</taxon>
        <taxon>Tracheophyta</taxon>
        <taxon>Spermatophyta</taxon>
        <taxon>Magnoliopsida</taxon>
        <taxon>eudicotyledons</taxon>
        <taxon>Gunneridae</taxon>
        <taxon>Pentapetalae</taxon>
        <taxon>asterids</taxon>
        <taxon>campanulids</taxon>
        <taxon>Asterales</taxon>
        <taxon>Asteraceae</taxon>
        <taxon>Cichorioideae</taxon>
        <taxon>Cichorieae</taxon>
        <taxon>Lactucinae</taxon>
        <taxon>Lactuca</taxon>
    </lineage>
</organism>
<accession>A0A9R1W141</accession>
<gene>
    <name evidence="1" type="ORF">LSAT_V11C300104930</name>
</gene>
<proteinExistence type="predicted"/>
<sequence>MIVGTPPLKDSLHYDNDYVLEHAPIVSTSNLFKKVGTNVKLEVSDSKNIVIDTPSKPEGRSHSYGDLCDVNIDAIANLPNLIEKEIEKVKNMCGIK</sequence>
<comment type="caution">
    <text evidence="1">The sequence shown here is derived from an EMBL/GenBank/DDBJ whole genome shotgun (WGS) entry which is preliminary data.</text>
</comment>
<keyword evidence="2" id="KW-1185">Reference proteome</keyword>
<reference evidence="1 2" key="1">
    <citation type="journal article" date="2017" name="Nat. Commun.">
        <title>Genome assembly with in vitro proximity ligation data and whole-genome triplication in lettuce.</title>
        <authorList>
            <person name="Reyes-Chin-Wo S."/>
            <person name="Wang Z."/>
            <person name="Yang X."/>
            <person name="Kozik A."/>
            <person name="Arikit S."/>
            <person name="Song C."/>
            <person name="Xia L."/>
            <person name="Froenicke L."/>
            <person name="Lavelle D.O."/>
            <person name="Truco M.J."/>
            <person name="Xia R."/>
            <person name="Zhu S."/>
            <person name="Xu C."/>
            <person name="Xu H."/>
            <person name="Xu X."/>
            <person name="Cox K."/>
            <person name="Korf I."/>
            <person name="Meyers B.C."/>
            <person name="Michelmore R.W."/>
        </authorList>
    </citation>
    <scope>NUCLEOTIDE SEQUENCE [LARGE SCALE GENOMIC DNA]</scope>
    <source>
        <strain evidence="2">cv. Salinas</strain>
        <tissue evidence="1">Seedlings</tissue>
    </source>
</reference>
<name>A0A9R1W141_LACSA</name>
<dbReference type="Proteomes" id="UP000235145">
    <property type="component" value="Unassembled WGS sequence"/>
</dbReference>
<evidence type="ECO:0000313" key="2">
    <source>
        <dbReference type="Proteomes" id="UP000235145"/>
    </source>
</evidence>
<protein>
    <submittedName>
        <fullName evidence="1">Uncharacterized protein</fullName>
    </submittedName>
</protein>
<dbReference type="AlphaFoldDB" id="A0A9R1W141"/>